<dbReference type="EMBL" id="JAOYFB010000040">
    <property type="protein sequence ID" value="KAK4036008.1"/>
    <property type="molecule type" value="Genomic_DNA"/>
</dbReference>
<dbReference type="Proteomes" id="UP001234178">
    <property type="component" value="Unassembled WGS sequence"/>
</dbReference>
<gene>
    <name evidence="3" type="ORF">OUZ56_028080</name>
</gene>
<keyword evidence="1" id="KW-0472">Membrane</keyword>
<evidence type="ECO:0000313" key="2">
    <source>
        <dbReference type="EMBL" id="JAN59497.1"/>
    </source>
</evidence>
<dbReference type="AlphaFoldDB" id="A0A0P5J1V9"/>
<organism evidence="2">
    <name type="scientific">Daphnia magna</name>
    <dbReference type="NCBI Taxonomy" id="35525"/>
    <lineage>
        <taxon>Eukaryota</taxon>
        <taxon>Metazoa</taxon>
        <taxon>Ecdysozoa</taxon>
        <taxon>Arthropoda</taxon>
        <taxon>Crustacea</taxon>
        <taxon>Branchiopoda</taxon>
        <taxon>Diplostraca</taxon>
        <taxon>Cladocera</taxon>
        <taxon>Anomopoda</taxon>
        <taxon>Daphniidae</taxon>
        <taxon>Daphnia</taxon>
    </lineage>
</organism>
<keyword evidence="4" id="KW-1185">Reference proteome</keyword>
<feature type="transmembrane region" description="Helical" evidence="1">
    <location>
        <begin position="51"/>
        <end position="75"/>
    </location>
</feature>
<feature type="transmembrane region" description="Helical" evidence="1">
    <location>
        <begin position="119"/>
        <end position="143"/>
    </location>
</feature>
<dbReference type="EMBL" id="GDIQ01035240">
    <property type="protein sequence ID" value="JAN59497.1"/>
    <property type="molecule type" value="Transcribed_RNA"/>
</dbReference>
<proteinExistence type="predicted"/>
<sequence>METPLTAEAGNSGALAAGNSNGVSFDSRRLDDTVNSSSYITVYTNQTLKRLLVLSVSAILCEIIQFICQVCLIMQSRRLSISAISAVLVIWTLLALTLTAQWILLLGSNRVAIVKKGKMLICGCQGLGVLSLLASVALLSVQSEGSKWTEDNTKWLVGAMVGTNCLNVIIFCVLFVFIVRGQKNVHQVIGSWLWLAIQQHIQRQQLLTAESGSDLIKEHLQAAYDAEELSFSAEAA</sequence>
<feature type="transmembrane region" description="Helical" evidence="1">
    <location>
        <begin position="81"/>
        <end position="107"/>
    </location>
</feature>
<reference evidence="2" key="1">
    <citation type="submission" date="2015-10" db="EMBL/GenBank/DDBJ databases">
        <title>EvidentialGene: Evidence-directed Construction of Complete mRNA Transcriptomes without Genomes.</title>
        <authorList>
            <person name="Gilbert D.G."/>
        </authorList>
    </citation>
    <scope>NUCLEOTIDE SEQUENCE</scope>
</reference>
<reference evidence="3 4" key="2">
    <citation type="journal article" date="2023" name="Nucleic Acids Res.">
        <title>The hologenome of Daphnia magna reveals possible DNA methylation and microbiome-mediated evolution of the host genome.</title>
        <authorList>
            <person name="Chaturvedi A."/>
            <person name="Li X."/>
            <person name="Dhandapani V."/>
            <person name="Marshall H."/>
            <person name="Kissane S."/>
            <person name="Cuenca-Cambronero M."/>
            <person name="Asole G."/>
            <person name="Calvet F."/>
            <person name="Ruiz-Romero M."/>
            <person name="Marangio P."/>
            <person name="Guigo R."/>
            <person name="Rago D."/>
            <person name="Mirbahai L."/>
            <person name="Eastwood N."/>
            <person name="Colbourne J.K."/>
            <person name="Zhou J."/>
            <person name="Mallon E."/>
            <person name="Orsini L."/>
        </authorList>
    </citation>
    <scope>NUCLEOTIDE SEQUENCE [LARGE SCALE GENOMIC DNA]</scope>
    <source>
        <strain evidence="3">LRV0_1</strain>
    </source>
</reference>
<protein>
    <recommendedName>
        <fullName evidence="5">Transmembrane protein</fullName>
    </recommendedName>
</protein>
<dbReference type="OrthoDB" id="6375743at2759"/>
<evidence type="ECO:0008006" key="5">
    <source>
        <dbReference type="Google" id="ProtNLM"/>
    </source>
</evidence>
<evidence type="ECO:0000256" key="1">
    <source>
        <dbReference type="SAM" id="Phobius"/>
    </source>
</evidence>
<keyword evidence="1" id="KW-0812">Transmembrane</keyword>
<feature type="transmembrane region" description="Helical" evidence="1">
    <location>
        <begin position="155"/>
        <end position="179"/>
    </location>
</feature>
<evidence type="ECO:0000313" key="4">
    <source>
        <dbReference type="Proteomes" id="UP001234178"/>
    </source>
</evidence>
<evidence type="ECO:0000313" key="3">
    <source>
        <dbReference type="EMBL" id="KAK4036008.1"/>
    </source>
</evidence>
<accession>A0A0P5J1V9</accession>
<keyword evidence="1" id="KW-1133">Transmembrane helix</keyword>
<name>A0A0P5J1V9_9CRUS</name>